<dbReference type="EMBL" id="CAJOAX010021243">
    <property type="protein sequence ID" value="CAF4200173.1"/>
    <property type="molecule type" value="Genomic_DNA"/>
</dbReference>
<comment type="caution">
    <text evidence="1">The sequence shown here is derived from an EMBL/GenBank/DDBJ whole genome shotgun (WGS) entry which is preliminary data.</text>
</comment>
<dbReference type="Proteomes" id="UP000663823">
    <property type="component" value="Unassembled WGS sequence"/>
</dbReference>
<feature type="non-terminal residue" evidence="1">
    <location>
        <position position="15"/>
    </location>
</feature>
<accession>A0A820BG11</accession>
<reference evidence="1" key="1">
    <citation type="submission" date="2021-02" db="EMBL/GenBank/DDBJ databases">
        <authorList>
            <person name="Nowell W R."/>
        </authorList>
    </citation>
    <scope>NUCLEOTIDE SEQUENCE</scope>
</reference>
<evidence type="ECO:0000313" key="2">
    <source>
        <dbReference type="Proteomes" id="UP000663823"/>
    </source>
</evidence>
<proteinExistence type="predicted"/>
<sequence>MYGNLHAEHCFVGPD</sequence>
<gene>
    <name evidence="1" type="ORF">OTI717_LOCUS38538</name>
</gene>
<organism evidence="1 2">
    <name type="scientific">Rotaria sordida</name>
    <dbReference type="NCBI Taxonomy" id="392033"/>
    <lineage>
        <taxon>Eukaryota</taxon>
        <taxon>Metazoa</taxon>
        <taxon>Spiralia</taxon>
        <taxon>Gnathifera</taxon>
        <taxon>Rotifera</taxon>
        <taxon>Eurotatoria</taxon>
        <taxon>Bdelloidea</taxon>
        <taxon>Philodinida</taxon>
        <taxon>Philodinidae</taxon>
        <taxon>Rotaria</taxon>
    </lineage>
</organism>
<name>A0A820BG11_9BILA</name>
<evidence type="ECO:0000313" key="1">
    <source>
        <dbReference type="EMBL" id="CAF4200173.1"/>
    </source>
</evidence>
<protein>
    <submittedName>
        <fullName evidence="1">Uncharacterized protein</fullName>
    </submittedName>
</protein>